<feature type="domain" description="N-acetyltransferase" evidence="1">
    <location>
        <begin position="4"/>
        <end position="147"/>
    </location>
</feature>
<dbReference type="RefSeq" id="WP_068696309.1">
    <property type="nucleotide sequence ID" value="NZ_CP014167.1"/>
</dbReference>
<reference evidence="2 3" key="1">
    <citation type="submission" date="2016-01" db="EMBL/GenBank/DDBJ databases">
        <title>Complete Genome Sequence of Paenibacillus yonginensis DCY84, a novel Plant Growth-Promoting Bacteria with Elicitation of Induced Systemic Resistance.</title>
        <authorList>
            <person name="Kim Y.J."/>
            <person name="Yang D.C."/>
            <person name="Sukweenadhi J."/>
        </authorList>
    </citation>
    <scope>NUCLEOTIDE SEQUENCE [LARGE SCALE GENOMIC DNA]</scope>
    <source>
        <strain evidence="2 3">DCY84</strain>
    </source>
</reference>
<dbReference type="Pfam" id="PF13673">
    <property type="entry name" value="Acetyltransf_10"/>
    <property type="match status" value="1"/>
</dbReference>
<evidence type="ECO:0000313" key="2">
    <source>
        <dbReference type="EMBL" id="ANS75042.1"/>
    </source>
</evidence>
<organism evidence="2 3">
    <name type="scientific">Paenibacillus yonginensis</name>
    <dbReference type="NCBI Taxonomy" id="1462996"/>
    <lineage>
        <taxon>Bacteria</taxon>
        <taxon>Bacillati</taxon>
        <taxon>Bacillota</taxon>
        <taxon>Bacilli</taxon>
        <taxon>Bacillales</taxon>
        <taxon>Paenibacillaceae</taxon>
        <taxon>Paenibacillus</taxon>
    </lineage>
</organism>
<dbReference type="KEGG" id="pyg:AWM70_10865"/>
<dbReference type="STRING" id="1462996.AWM70_10865"/>
<proteinExistence type="predicted"/>
<keyword evidence="2" id="KW-0808">Transferase</keyword>
<dbReference type="Proteomes" id="UP000092573">
    <property type="component" value="Chromosome"/>
</dbReference>
<dbReference type="EMBL" id="CP014167">
    <property type="protein sequence ID" value="ANS75042.1"/>
    <property type="molecule type" value="Genomic_DNA"/>
</dbReference>
<dbReference type="InterPro" id="IPR000182">
    <property type="entry name" value="GNAT_dom"/>
</dbReference>
<dbReference type="CDD" id="cd04301">
    <property type="entry name" value="NAT_SF"/>
    <property type="match status" value="1"/>
</dbReference>
<dbReference type="Gene3D" id="3.40.630.30">
    <property type="match status" value="1"/>
</dbReference>
<evidence type="ECO:0000259" key="1">
    <source>
        <dbReference type="PROSITE" id="PS51186"/>
    </source>
</evidence>
<dbReference type="GO" id="GO:0004343">
    <property type="term" value="F:glucosamine 6-phosphate N-acetyltransferase activity"/>
    <property type="evidence" value="ECO:0007669"/>
    <property type="project" value="TreeGrafter"/>
</dbReference>
<dbReference type="InterPro" id="IPR016181">
    <property type="entry name" value="Acyl_CoA_acyltransferase"/>
</dbReference>
<dbReference type="PROSITE" id="PS51186">
    <property type="entry name" value="GNAT"/>
    <property type="match status" value="1"/>
</dbReference>
<dbReference type="OrthoDB" id="9796171at2"/>
<dbReference type="PANTHER" id="PTHR13355:SF11">
    <property type="entry name" value="GLUCOSAMINE 6-PHOSPHATE N-ACETYLTRANSFERASE"/>
    <property type="match status" value="1"/>
</dbReference>
<name>A0A1B1N0U4_9BACL</name>
<gene>
    <name evidence="2" type="ORF">AWM70_10865</name>
</gene>
<dbReference type="SUPFAM" id="SSF55729">
    <property type="entry name" value="Acyl-CoA N-acyltransferases (Nat)"/>
    <property type="match status" value="1"/>
</dbReference>
<dbReference type="InterPro" id="IPR039143">
    <property type="entry name" value="GNPNAT1-like"/>
</dbReference>
<keyword evidence="3" id="KW-1185">Reference proteome</keyword>
<protein>
    <submittedName>
        <fullName evidence="2">GCN5 family acetyltransferase</fullName>
    </submittedName>
</protein>
<dbReference type="AlphaFoldDB" id="A0A1B1N0U4"/>
<sequence>MAAVIIPVKSEDQLQNCLDIRQEVFVEEQKVPVSLEIDEFDHIAGDAHHLLIEQDGQYAATGRITYYKDNAAKIQRVAVRKAFRSKGIGKVLMIGLEELARELGFEKAVLDGQLHAVPFYEKLGYAIISKEPFDDAGILHHRMEKKL</sequence>
<accession>A0A1B1N0U4</accession>
<evidence type="ECO:0000313" key="3">
    <source>
        <dbReference type="Proteomes" id="UP000092573"/>
    </source>
</evidence>
<dbReference type="PANTHER" id="PTHR13355">
    <property type="entry name" value="GLUCOSAMINE 6-PHOSPHATE N-ACETYLTRANSFERASE"/>
    <property type="match status" value="1"/>
</dbReference>